<proteinExistence type="predicted"/>
<accession>A0ACB0F1B0</accession>
<sequence length="226" mass="22923">MAPWAPDRRGPPPGSVRGAGVLGGEPLGSLGSAPAASQTCLVASPLGAYVPSDKTTCVLPTAVQALAPTQPPGAGGAPSVAPRDDGRCAGAERGSCRRTPRGRSEKKAGDAPSSAAGPCRWEGRTSVTRAQGQGEGTRPGLGAPRPRRGEDLDRRSGTEFGSGPRTSSPRRTPPRSVHGAALAATLPQRGPGGGRAHRRPSSAVGRKTWRSGLQGRRGGSWVSPGR</sequence>
<dbReference type="Proteomes" id="UP001162501">
    <property type="component" value="Chromosome 3"/>
</dbReference>
<gene>
    <name evidence="1" type="ORF">MRATA1EN3_LOCUS17953</name>
</gene>
<evidence type="ECO:0000313" key="1">
    <source>
        <dbReference type="EMBL" id="CAI9706740.1"/>
    </source>
</evidence>
<dbReference type="EMBL" id="OX596087">
    <property type="protein sequence ID" value="CAI9706740.1"/>
    <property type="molecule type" value="Genomic_DNA"/>
</dbReference>
<reference evidence="1" key="1">
    <citation type="submission" date="2023-05" db="EMBL/GenBank/DDBJ databases">
        <authorList>
            <consortium name="ELIXIR-Norway"/>
        </authorList>
    </citation>
    <scope>NUCLEOTIDE SEQUENCE</scope>
</reference>
<name>A0ACB0F1B0_RANTA</name>
<organism evidence="1 2">
    <name type="scientific">Rangifer tarandus platyrhynchus</name>
    <name type="common">Svalbard reindeer</name>
    <dbReference type="NCBI Taxonomy" id="3082113"/>
    <lineage>
        <taxon>Eukaryota</taxon>
        <taxon>Metazoa</taxon>
        <taxon>Chordata</taxon>
        <taxon>Craniata</taxon>
        <taxon>Vertebrata</taxon>
        <taxon>Euteleostomi</taxon>
        <taxon>Mammalia</taxon>
        <taxon>Eutheria</taxon>
        <taxon>Laurasiatheria</taxon>
        <taxon>Artiodactyla</taxon>
        <taxon>Ruminantia</taxon>
        <taxon>Pecora</taxon>
        <taxon>Cervidae</taxon>
        <taxon>Odocoileinae</taxon>
        <taxon>Rangifer</taxon>
    </lineage>
</organism>
<evidence type="ECO:0000313" key="2">
    <source>
        <dbReference type="Proteomes" id="UP001162501"/>
    </source>
</evidence>
<protein>
    <submittedName>
        <fullName evidence="1">Uncharacterized protein</fullName>
    </submittedName>
</protein>